<dbReference type="Proteomes" id="UP000245202">
    <property type="component" value="Unassembled WGS sequence"/>
</dbReference>
<dbReference type="Gene3D" id="4.10.280.10">
    <property type="entry name" value="Helix-loop-helix DNA-binding domain"/>
    <property type="match status" value="1"/>
</dbReference>
<dbReference type="SUPFAM" id="SSF140500">
    <property type="entry name" value="BAS1536-like"/>
    <property type="match status" value="1"/>
</dbReference>
<keyword evidence="2" id="KW-1185">Reference proteome</keyword>
<proteinExistence type="predicted"/>
<name>A0A2R5ELU6_9BACL</name>
<dbReference type="InterPro" id="IPR036638">
    <property type="entry name" value="HLH_DNA-bd_sf"/>
</dbReference>
<dbReference type="AlphaFoldDB" id="A0A2R5ELU6"/>
<sequence>MCLEAIMDKQHLLTQLQSLRLKLHEIAEARGSLTDPAVLAISEEADQLIVALQYLQREEAQHSSDLRDIRK</sequence>
<dbReference type="GO" id="GO:0043937">
    <property type="term" value="P:regulation of sporulation"/>
    <property type="evidence" value="ECO:0007669"/>
    <property type="project" value="InterPro"/>
</dbReference>
<gene>
    <name evidence="1" type="ORF">PAT3040_00424</name>
</gene>
<dbReference type="GO" id="GO:0046983">
    <property type="term" value="F:protein dimerization activity"/>
    <property type="evidence" value="ECO:0007669"/>
    <property type="project" value="InterPro"/>
</dbReference>
<dbReference type="InterPro" id="IPR037208">
    <property type="entry name" value="Spo0E-like_sf"/>
</dbReference>
<dbReference type="InterPro" id="IPR018540">
    <property type="entry name" value="Spo0E-like"/>
</dbReference>
<evidence type="ECO:0000313" key="2">
    <source>
        <dbReference type="Proteomes" id="UP000245202"/>
    </source>
</evidence>
<comment type="caution">
    <text evidence="1">The sequence shown here is derived from an EMBL/GenBank/DDBJ whole genome shotgun (WGS) entry which is preliminary data.</text>
</comment>
<dbReference type="Pfam" id="PF09388">
    <property type="entry name" value="SpoOE-like"/>
    <property type="match status" value="1"/>
</dbReference>
<organism evidence="1 2">
    <name type="scientific">Paenibacillus agaridevorans</name>
    <dbReference type="NCBI Taxonomy" id="171404"/>
    <lineage>
        <taxon>Bacteria</taxon>
        <taxon>Bacillati</taxon>
        <taxon>Bacillota</taxon>
        <taxon>Bacilli</taxon>
        <taxon>Bacillales</taxon>
        <taxon>Paenibacillaceae</taxon>
        <taxon>Paenibacillus</taxon>
    </lineage>
</organism>
<protein>
    <submittedName>
        <fullName evidence="1">Phosphatase</fullName>
    </submittedName>
</protein>
<evidence type="ECO:0000313" key="1">
    <source>
        <dbReference type="EMBL" id="GBG05938.1"/>
    </source>
</evidence>
<reference evidence="1 2" key="1">
    <citation type="submission" date="2017-08" db="EMBL/GenBank/DDBJ databases">
        <title>Substantial Increase in Enzyme Production by Combined Drug-Resistance Mutations in Paenibacillus agaridevorans.</title>
        <authorList>
            <person name="Tanaka Y."/>
            <person name="Funane K."/>
            <person name="Hosaka T."/>
            <person name="Shiwa Y."/>
            <person name="Fujita N."/>
            <person name="Miyazaki T."/>
            <person name="Yoshikawa H."/>
            <person name="Murakami K."/>
            <person name="Kasahara K."/>
            <person name="Inaoka T."/>
            <person name="Hiraga Y."/>
            <person name="Ochi K."/>
        </authorList>
    </citation>
    <scope>NUCLEOTIDE SEQUENCE [LARGE SCALE GENOMIC DNA]</scope>
    <source>
        <strain evidence="1 2">T-3040</strain>
    </source>
</reference>
<dbReference type="EMBL" id="BDQX01000033">
    <property type="protein sequence ID" value="GBG05938.1"/>
    <property type="molecule type" value="Genomic_DNA"/>
</dbReference>
<accession>A0A2R5ELU6</accession>